<feature type="region of interest" description="Disordered" evidence="3">
    <location>
        <begin position="287"/>
        <end position="333"/>
    </location>
</feature>
<comment type="caution">
    <text evidence="4">The sequence shown here is derived from an EMBL/GenBank/DDBJ whole genome shotgun (WGS) entry which is preliminary data.</text>
</comment>
<accession>A0A9X3TRR6</accession>
<reference evidence="4" key="1">
    <citation type="submission" date="2022-12" db="EMBL/GenBank/DDBJ databases">
        <title>Draft genome sequence of the thermophilic strain Brevibacillus thermoruber HT42, isolated from Los Humeros, Puebla, Mexico, with biotechnological potential.</title>
        <authorList>
            <person name="Lara Sanchez J."/>
            <person name="Solis Palacios R."/>
            <person name="Bustos Baena A.S."/>
            <person name="Ruz Baez A.E."/>
            <person name="Espinosa Luna G."/>
            <person name="Oliart Ros R.M."/>
        </authorList>
    </citation>
    <scope>NUCLEOTIDE SEQUENCE</scope>
    <source>
        <strain evidence="4">HT42</strain>
    </source>
</reference>
<keyword evidence="2" id="KW-0175">Coiled coil</keyword>
<feature type="region of interest" description="Disordered" evidence="3">
    <location>
        <begin position="474"/>
        <end position="506"/>
    </location>
</feature>
<dbReference type="EMBL" id="JAPYYP010000014">
    <property type="protein sequence ID" value="MDA5109179.1"/>
    <property type="molecule type" value="Genomic_DNA"/>
</dbReference>
<organism evidence="4 5">
    <name type="scientific">Brevibacillus thermoruber</name>
    <dbReference type="NCBI Taxonomy" id="33942"/>
    <lineage>
        <taxon>Bacteria</taxon>
        <taxon>Bacillati</taxon>
        <taxon>Bacillota</taxon>
        <taxon>Bacilli</taxon>
        <taxon>Bacillales</taxon>
        <taxon>Paenibacillaceae</taxon>
        <taxon>Brevibacillus</taxon>
    </lineage>
</organism>
<feature type="compositionally biased region" description="Basic and acidic residues" evidence="3">
    <location>
        <begin position="474"/>
        <end position="499"/>
    </location>
</feature>
<evidence type="ECO:0000256" key="3">
    <source>
        <dbReference type="SAM" id="MobiDB-lite"/>
    </source>
</evidence>
<gene>
    <name evidence="4" type="ORF">O3V59_12460</name>
</gene>
<evidence type="ECO:0000313" key="4">
    <source>
        <dbReference type="EMBL" id="MDA5109179.1"/>
    </source>
</evidence>
<proteinExistence type="inferred from homology"/>
<evidence type="ECO:0000256" key="2">
    <source>
        <dbReference type="SAM" id="Coils"/>
    </source>
</evidence>
<feature type="coiled-coil region" evidence="2">
    <location>
        <begin position="157"/>
        <end position="269"/>
    </location>
</feature>
<evidence type="ECO:0000256" key="1">
    <source>
        <dbReference type="ARBA" id="ARBA00007189"/>
    </source>
</evidence>
<dbReference type="AlphaFoldDB" id="A0A9X3TRR6"/>
<name>A0A9X3TRR6_9BACL</name>
<protein>
    <submittedName>
        <fullName evidence="4">DUF2325 domain-containing protein</fullName>
    </submittedName>
</protein>
<sequence length="613" mass="68732">MNRVMPMPKEDLSTEHFEQWRSWYFTHVGPRELPQVCARYDLCPPGFRSVKHVPYPTLNAFFRKHLFCGGEPVLPRYHAAARLYETYPDLEKKIASLPIPCTLADVLALEARIDLGDVVLGLILSGRDDLTQLALSCMNEMRPFEPATARRALPAAGETLEKENRRLKRLLDDVKKTTARKQKKWDRETAALRDEIAALRKEAKEIDRLRMEQDARLQAQLQEERTMRQAAERHLALMERNWQRALEQNRKLQAEVAALTQRLEEQRETVCRLQEESARLHALLAPPPAPSIRLPDASPEPEALTAIGPAVSPNSDEAGGGDPGTAQAAPVPVFDAPSYPPEVRGILRIPVRASFGLLSTEDGTDVYVSEKILLAIKAEDGDELEGMLVGEYSPGFPQYRYRVLRKGAEPSHHRELLGIVDERAGWIGVRDLYDDDLFIPLHAYELEKVAPGDVVTLLFDAAHPHNNRILTVHEHLPPDESGPERLSRRKGGRTEHSQDGEAAEAEATPALQDVHVLICGAQSNMVSQYEEAKRARGGSVIVLESQPQTLQPYVAKADLVICNTHQIKHSFYWAVKEEASRQQKPVRYPLSGGVSSMLREVTMFVAESAFRSA</sequence>
<dbReference type="Proteomes" id="UP001151071">
    <property type="component" value="Unassembled WGS sequence"/>
</dbReference>
<dbReference type="InterPro" id="IPR016772">
    <property type="entry name" value="UCP020408"/>
</dbReference>
<dbReference type="RefSeq" id="WP_271140248.1">
    <property type="nucleotide sequence ID" value="NZ_JAPYYP010000014.1"/>
</dbReference>
<dbReference type="Pfam" id="PF10087">
    <property type="entry name" value="DUF2325"/>
    <property type="match status" value="1"/>
</dbReference>
<comment type="similarity">
    <text evidence="1">Belongs to the UPF0751 family.</text>
</comment>
<evidence type="ECO:0000313" key="5">
    <source>
        <dbReference type="Proteomes" id="UP001151071"/>
    </source>
</evidence>
<keyword evidence="5" id="KW-1185">Reference proteome</keyword>